<dbReference type="Pfam" id="PF13709">
    <property type="entry name" value="DUF4159"/>
    <property type="match status" value="1"/>
</dbReference>
<dbReference type="CDD" id="cd03143">
    <property type="entry name" value="A4_beta-galactosidase_middle_domain"/>
    <property type="match status" value="1"/>
</dbReference>
<dbReference type="PANTHER" id="PTHR37464:SF1">
    <property type="entry name" value="BLL2463 PROTEIN"/>
    <property type="match status" value="1"/>
</dbReference>
<accession>A0A2P2ECX1</accession>
<evidence type="ECO:0000259" key="3">
    <source>
        <dbReference type="Pfam" id="PF13709"/>
    </source>
</evidence>
<evidence type="ECO:0000313" key="4">
    <source>
        <dbReference type="EMBL" id="GBF58900.1"/>
    </source>
</evidence>
<keyword evidence="1" id="KW-0472">Membrane</keyword>
<keyword evidence="1" id="KW-0812">Transmembrane</keyword>
<reference evidence="4 5" key="1">
    <citation type="journal article" date="2018" name="Genome Announc.">
        <title>Draft Genome Sequence of "Candidatus Phycosocius bacilliformis," an Alphaproteobacterial Ectosymbiont of the Hydrocarbon-Producing Green Alga Botryococcus braunii.</title>
        <authorList>
            <person name="Tanabe Y."/>
            <person name="Yamaguchi H."/>
            <person name="Watanabe M.M."/>
        </authorList>
    </citation>
    <scope>NUCLEOTIDE SEQUENCE [LARGE SCALE GENOMIC DNA]</scope>
    <source>
        <strain evidence="4 5">BOTRYCO-2</strain>
    </source>
</reference>
<dbReference type="Proteomes" id="UP000245086">
    <property type="component" value="Unassembled WGS sequence"/>
</dbReference>
<dbReference type="SUPFAM" id="SSF52317">
    <property type="entry name" value="Class I glutamine amidotransferase-like"/>
    <property type="match status" value="1"/>
</dbReference>
<organism evidence="4 5">
    <name type="scientific">Candidatus Phycosocius bacilliformis</name>
    <dbReference type="NCBI Taxonomy" id="1445552"/>
    <lineage>
        <taxon>Bacteria</taxon>
        <taxon>Pseudomonadati</taxon>
        <taxon>Pseudomonadota</taxon>
        <taxon>Alphaproteobacteria</taxon>
        <taxon>Caulobacterales</taxon>
        <taxon>Caulobacterales incertae sedis</taxon>
        <taxon>Candidatus Phycosocius</taxon>
    </lineage>
</organism>
<gene>
    <name evidence="4" type="ORF">PbB2_02590</name>
</gene>
<dbReference type="InterPro" id="IPR025297">
    <property type="entry name" value="DUF4159"/>
</dbReference>
<evidence type="ECO:0000256" key="1">
    <source>
        <dbReference type="SAM" id="Phobius"/>
    </source>
</evidence>
<keyword evidence="5" id="KW-1185">Reference proteome</keyword>
<feature type="transmembrane region" description="Helical" evidence="1">
    <location>
        <begin position="626"/>
        <end position="649"/>
    </location>
</feature>
<comment type="caution">
    <text evidence="4">The sequence shown here is derived from an EMBL/GenBank/DDBJ whole genome shotgun (WGS) entry which is preliminary data.</text>
</comment>
<feature type="transmembrane region" description="Helical" evidence="1">
    <location>
        <begin position="6"/>
        <end position="28"/>
    </location>
</feature>
<dbReference type="InterPro" id="IPR011933">
    <property type="entry name" value="Double_TM_dom"/>
</dbReference>
<dbReference type="EMBL" id="BFBR01000008">
    <property type="protein sequence ID" value="GBF58900.1"/>
    <property type="molecule type" value="Genomic_DNA"/>
</dbReference>
<dbReference type="Pfam" id="PF07584">
    <property type="entry name" value="BatA"/>
    <property type="match status" value="1"/>
</dbReference>
<evidence type="ECO:0000259" key="2">
    <source>
        <dbReference type="Pfam" id="PF07584"/>
    </source>
</evidence>
<feature type="transmembrane region" description="Helical" evidence="1">
    <location>
        <begin position="670"/>
        <end position="690"/>
    </location>
</feature>
<dbReference type="PANTHER" id="PTHR37464">
    <property type="entry name" value="BLL2463 PROTEIN"/>
    <property type="match status" value="1"/>
</dbReference>
<proteinExistence type="predicted"/>
<dbReference type="OrthoDB" id="9773014at2"/>
<dbReference type="Gene3D" id="3.40.50.880">
    <property type="match status" value="1"/>
</dbReference>
<dbReference type="InterPro" id="IPR029062">
    <property type="entry name" value="Class_I_gatase-like"/>
</dbReference>
<feature type="domain" description="Aerotolerance regulator N-terminal" evidence="2">
    <location>
        <begin position="10"/>
        <end position="81"/>
    </location>
</feature>
<name>A0A2P2ECX1_9PROT</name>
<dbReference type="AlphaFoldDB" id="A0A2P2ECX1"/>
<dbReference type="Gene3D" id="3.40.50.12140">
    <property type="entry name" value="Domain of unknown function DUF4159"/>
    <property type="match status" value="1"/>
</dbReference>
<dbReference type="NCBIfam" id="TIGR02226">
    <property type="entry name" value="two_anch"/>
    <property type="match status" value="1"/>
</dbReference>
<dbReference type="RefSeq" id="WP_108985754.1">
    <property type="nucleotide sequence ID" value="NZ_BFBR01000008.1"/>
</dbReference>
<evidence type="ECO:0008006" key="6">
    <source>
        <dbReference type="Google" id="ProtNLM"/>
    </source>
</evidence>
<evidence type="ECO:0000313" key="5">
    <source>
        <dbReference type="Proteomes" id="UP000245086"/>
    </source>
</evidence>
<keyword evidence="1" id="KW-1133">Transmembrane helix</keyword>
<feature type="domain" description="DUF4159" evidence="3">
    <location>
        <begin position="707"/>
        <end position="910"/>
    </location>
</feature>
<sequence length="936" mass="99464">MWTFGPLGIATPLALLGLLALPVIWLIIRALPPAPSTQMFPPAALLARVAQTEETPAKAPIWLVWFRMILLALLVTGFSGPVLNPVTQPDPRPLLIVLDDGWTSAPAWAEISKEAARSAEAARGPVRIVMTASTQGKETTLEALSPKAAAARILAAQPQPLLPDPNKARDQINAAVRTAPNTPDRGLTSGQRIVWFSDGISHAGSQELAKALSTLGPVKLRTPSVGAVAISRVMTMADGYRLTLVAAPAAAASSRLEAINSKGQVLRQSSQARSPVGADFALESVVMGDVAALRVGDVRAAGGVFLLDAFDRRVRAGLITERRDDQPLLSDAHYLESALKPYADLTRSSLDRLVDSRLDVLILPDAGDLSPPDQARLTSFVEDGGLLIRTAGPKILASPDNPLLPSPLLGEARTVRGAMSWDDGGKIAAFEPNSPFAGLIVANDARVNQVVVAAPTNRGDTGAQASKTDIGLEIWARLVDGTPLVSARRFGKGMIVLFHTTAGPAWSDVAFSGLQVEMFRRVLARAASSAIPANIVTGTSPLKPVLVLDGYGNFRTPEPGMRAIRPENVAGLRPSLTQPPGIYEGGGARWILQAAAPDVRLPPLANLPGVTRAARADPQPRELAPIFFGIGMILVLIDLVLSLLLAGKLNLYLRDMFRRLSGLVPKPPPVTPLILIATLVMFTSLPQSGWAQTSQSNPATGPGDVSLAYVKTGDAALDGRTQRGLEGLSRALRERTSVATGPVIGLDPARDDLALYPIVFWTLGETVSDTRPEVAQALDRYMKTGGVLFVDTRGAGRTPAAARQVTRAALRGIEAPPLAQVPEGHVLTKAFYILQRFPGRYPDAKLWVETEASAAASANDGVSPLILGDGDWVAAWSRAPRPPQPRFDGRPTSNDEWAVRVGINIVLYALTGNYKADQVHMPALLQRMGTRPGKKP</sequence>
<dbReference type="InterPro" id="IPR024163">
    <property type="entry name" value="Aerotolerance_reg_N"/>
</dbReference>
<protein>
    <recommendedName>
        <fullName evidence="6">Aerotolerance regulator N-terminal domain-containing protein</fullName>
    </recommendedName>
</protein>